<comment type="caution">
    <text evidence="5">The sequence shown here is derived from an EMBL/GenBank/DDBJ whole genome shotgun (WGS) entry which is preliminary data.</text>
</comment>
<organism evidence="5 6">
    <name type="scientific">Propioniciclava sinopodophylli</name>
    <dbReference type="NCBI Taxonomy" id="1837344"/>
    <lineage>
        <taxon>Bacteria</taxon>
        <taxon>Bacillati</taxon>
        <taxon>Actinomycetota</taxon>
        <taxon>Actinomycetes</taxon>
        <taxon>Propionibacteriales</taxon>
        <taxon>Propionibacteriaceae</taxon>
        <taxon>Propioniciclava</taxon>
    </lineage>
</organism>
<dbReference type="EMBL" id="SDMQ01000001">
    <property type="protein sequence ID" value="TBT88767.1"/>
    <property type="molecule type" value="Genomic_DNA"/>
</dbReference>
<dbReference type="GO" id="GO:0000455">
    <property type="term" value="P:enzyme-directed rRNA pseudouridine synthesis"/>
    <property type="evidence" value="ECO:0007669"/>
    <property type="project" value="TreeGrafter"/>
</dbReference>
<dbReference type="Pfam" id="PF00849">
    <property type="entry name" value="PseudoU_synth_2"/>
    <property type="match status" value="1"/>
</dbReference>
<dbReference type="PANTHER" id="PTHR21600:SF84">
    <property type="entry name" value="PSEUDOURIDINE SYNTHASE RSUA_RLUA-LIKE DOMAIN-CONTAINING PROTEIN"/>
    <property type="match status" value="1"/>
</dbReference>
<comment type="catalytic activity">
    <reaction evidence="1">
        <text>a uridine in RNA = a pseudouridine in RNA</text>
        <dbReference type="Rhea" id="RHEA:48348"/>
        <dbReference type="Rhea" id="RHEA-COMP:12068"/>
        <dbReference type="Rhea" id="RHEA-COMP:12069"/>
        <dbReference type="ChEBI" id="CHEBI:65314"/>
        <dbReference type="ChEBI" id="CHEBI:65315"/>
    </reaction>
</comment>
<dbReference type="InterPro" id="IPR050188">
    <property type="entry name" value="RluA_PseudoU_synthase"/>
</dbReference>
<dbReference type="AlphaFoldDB" id="A0A4Q9KIW1"/>
<dbReference type="GO" id="GO:0140098">
    <property type="term" value="F:catalytic activity, acting on RNA"/>
    <property type="evidence" value="ECO:0007669"/>
    <property type="project" value="UniProtKB-ARBA"/>
</dbReference>
<evidence type="ECO:0000256" key="2">
    <source>
        <dbReference type="ARBA" id="ARBA00031870"/>
    </source>
</evidence>
<dbReference type="SUPFAM" id="SSF55120">
    <property type="entry name" value="Pseudouridine synthase"/>
    <property type="match status" value="1"/>
</dbReference>
<reference evidence="5 6" key="1">
    <citation type="submission" date="2019-01" db="EMBL/GenBank/DDBJ databases">
        <title>Lactibacter flavus gen. nov., sp. nov., a novel bacterium of the family Propionibacteriaceae isolated from raw milk and dairy products.</title>
        <authorList>
            <person name="Huptas C."/>
            <person name="Wenning M."/>
            <person name="Breitenwieser F."/>
            <person name="Doll E."/>
            <person name="Von Neubeck M."/>
            <person name="Busse H.-J."/>
            <person name="Scherer S."/>
        </authorList>
    </citation>
    <scope>NUCLEOTIDE SEQUENCE [LARGE SCALE GENOMIC DNA]</scope>
    <source>
        <strain evidence="5 6">KCTC 33808</strain>
    </source>
</reference>
<dbReference type="InterPro" id="IPR006224">
    <property type="entry name" value="PsdUridine_synth_RluA-like_CS"/>
</dbReference>
<name>A0A4Q9KIW1_9ACTN</name>
<dbReference type="OrthoDB" id="9807829at2"/>
<protein>
    <recommendedName>
        <fullName evidence="2">RNA pseudouridylate synthase</fullName>
    </recommendedName>
    <alternativeName>
        <fullName evidence="3">RNA-uridine isomerase</fullName>
    </alternativeName>
</protein>
<accession>A0A4Q9KIW1</accession>
<keyword evidence="6" id="KW-1185">Reference proteome</keyword>
<dbReference type="PANTHER" id="PTHR21600">
    <property type="entry name" value="MITOCHONDRIAL RNA PSEUDOURIDINE SYNTHASE"/>
    <property type="match status" value="1"/>
</dbReference>
<dbReference type="GO" id="GO:0003723">
    <property type="term" value="F:RNA binding"/>
    <property type="evidence" value="ECO:0007669"/>
    <property type="project" value="InterPro"/>
</dbReference>
<dbReference type="InterPro" id="IPR006145">
    <property type="entry name" value="PsdUridine_synth_RsuA/RluA"/>
</dbReference>
<feature type="domain" description="Pseudouridine synthase RsuA/RluA-like" evidence="4">
    <location>
        <begin position="104"/>
        <end position="250"/>
    </location>
</feature>
<evidence type="ECO:0000313" key="5">
    <source>
        <dbReference type="EMBL" id="TBT88767.1"/>
    </source>
</evidence>
<dbReference type="Gene3D" id="3.30.2350.10">
    <property type="entry name" value="Pseudouridine synthase"/>
    <property type="match status" value="1"/>
</dbReference>
<dbReference type="PROSITE" id="PS01129">
    <property type="entry name" value="PSI_RLU"/>
    <property type="match status" value="1"/>
</dbReference>
<proteinExistence type="predicted"/>
<evidence type="ECO:0000256" key="3">
    <source>
        <dbReference type="ARBA" id="ARBA00033164"/>
    </source>
</evidence>
<dbReference type="InterPro" id="IPR020103">
    <property type="entry name" value="PsdUridine_synth_cat_dom_sf"/>
</dbReference>
<dbReference type="Proteomes" id="UP000292373">
    <property type="component" value="Unassembled WGS sequence"/>
</dbReference>
<dbReference type="GO" id="GO:0009982">
    <property type="term" value="F:pseudouridine synthase activity"/>
    <property type="evidence" value="ECO:0007669"/>
    <property type="project" value="InterPro"/>
</dbReference>
<evidence type="ECO:0000313" key="6">
    <source>
        <dbReference type="Proteomes" id="UP000292373"/>
    </source>
</evidence>
<sequence>MGRRRARPPLPQRDGLDAVRVRTPARVGDEPAPWATLDAFLRDRLPGRVPVDAWLAEGRFVDAAGHPIAPGTPYTSATFVWFHKDPPEDPEPDDLAVLHRDDRIVVVDKPHLLATIPRGEHVNSSALVKLRRQLGLPDLAPAHRLDRLTAGILLFTVRREHRAAYQGLFAERRAAKTYEALAAALPALAAPTVVESHIVKRRGSLQAVEVPDAEPNARTVVTLVESRGDVGRYRLEPTTGRTHQLRVHLNGLGAPIIGDPLYPVVTEPPEEPGPPLRLVARTLAFTDPLDGDAREFTSRAPLDWP</sequence>
<gene>
    <name evidence="5" type="ORF">ET989_02205</name>
</gene>
<evidence type="ECO:0000259" key="4">
    <source>
        <dbReference type="Pfam" id="PF00849"/>
    </source>
</evidence>
<evidence type="ECO:0000256" key="1">
    <source>
        <dbReference type="ARBA" id="ARBA00000073"/>
    </source>
</evidence>